<protein>
    <submittedName>
        <fullName evidence="1">Transglycosylase-like</fullName>
    </submittedName>
</protein>
<dbReference type="SUPFAM" id="SSF53955">
    <property type="entry name" value="Lysozyme-like"/>
    <property type="match status" value="1"/>
</dbReference>
<dbReference type="InterPro" id="IPR023346">
    <property type="entry name" value="Lysozyme-like_dom_sf"/>
</dbReference>
<name>A0A6J5RDH2_9CAUD</name>
<organism evidence="1">
    <name type="scientific">uncultured Caudovirales phage</name>
    <dbReference type="NCBI Taxonomy" id="2100421"/>
    <lineage>
        <taxon>Viruses</taxon>
        <taxon>Duplodnaviria</taxon>
        <taxon>Heunggongvirae</taxon>
        <taxon>Uroviricota</taxon>
        <taxon>Caudoviricetes</taxon>
        <taxon>Peduoviridae</taxon>
        <taxon>Maltschvirus</taxon>
        <taxon>Maltschvirus maltsch</taxon>
    </lineage>
</organism>
<dbReference type="PROSITE" id="PS51257">
    <property type="entry name" value="PROKAR_LIPOPROTEIN"/>
    <property type="match status" value="1"/>
</dbReference>
<gene>
    <name evidence="1" type="ORF">UFOVP1279_20</name>
</gene>
<accession>A0A6J5RDH2</accession>
<dbReference type="EMBL" id="LR797224">
    <property type="protein sequence ID" value="CAB4195059.1"/>
    <property type="molecule type" value="Genomic_DNA"/>
</dbReference>
<dbReference type="Gene3D" id="1.10.530.10">
    <property type="match status" value="1"/>
</dbReference>
<proteinExistence type="predicted"/>
<reference evidence="1" key="1">
    <citation type="submission" date="2020-05" db="EMBL/GenBank/DDBJ databases">
        <authorList>
            <person name="Chiriac C."/>
            <person name="Salcher M."/>
            <person name="Ghai R."/>
            <person name="Kavagutti S V."/>
        </authorList>
    </citation>
    <scope>NUCLEOTIDE SEQUENCE</scope>
</reference>
<evidence type="ECO:0000313" key="1">
    <source>
        <dbReference type="EMBL" id="CAB4195059.1"/>
    </source>
</evidence>
<sequence length="137" mass="14623">MNKSFIAITFAVLGVLTFASGCTDEEIAIFKTLRPEEQAAVVAHRTTPEPEPQHTPPGGFLACVRRHESGGNYRAENPSSTASGAYQYLDSSWRTLSARAGHGGYGHASHAPPWVQDAVAIYTVNSGWSSAWNGTGC</sequence>